<dbReference type="Proteomes" id="UP000008141">
    <property type="component" value="Unassembled WGS sequence"/>
</dbReference>
<evidence type="ECO:0000313" key="6">
    <source>
        <dbReference type="EMBL" id="EFN56298.1"/>
    </source>
</evidence>
<dbReference type="PANTHER" id="PTHR24276:SF98">
    <property type="entry name" value="FI18310P1-RELATED"/>
    <property type="match status" value="1"/>
</dbReference>
<keyword evidence="7" id="KW-1185">Reference proteome</keyword>
<evidence type="ECO:0000256" key="3">
    <source>
        <dbReference type="SAM" id="MobiDB-lite"/>
    </source>
</evidence>
<evidence type="ECO:0000313" key="7">
    <source>
        <dbReference type="Proteomes" id="UP000008141"/>
    </source>
</evidence>
<evidence type="ECO:0000256" key="2">
    <source>
        <dbReference type="ARBA" id="ARBA00023157"/>
    </source>
</evidence>
<dbReference type="InterPro" id="IPR009003">
    <property type="entry name" value="Peptidase_S1_PA"/>
</dbReference>
<dbReference type="PANTHER" id="PTHR24276">
    <property type="entry name" value="POLYSERASE-RELATED"/>
    <property type="match status" value="1"/>
</dbReference>
<dbReference type="Gene3D" id="2.40.10.10">
    <property type="entry name" value="Trypsin-like serine proteases"/>
    <property type="match status" value="1"/>
</dbReference>
<dbReference type="OrthoDB" id="6380398at2759"/>
<dbReference type="PRINTS" id="PR00722">
    <property type="entry name" value="CHYMOTRYPSIN"/>
</dbReference>
<feature type="signal peptide" evidence="4">
    <location>
        <begin position="1"/>
        <end position="21"/>
    </location>
</feature>
<keyword evidence="4" id="KW-0732">Signal</keyword>
<dbReference type="Pfam" id="PF00089">
    <property type="entry name" value="Trypsin"/>
    <property type="match status" value="1"/>
</dbReference>
<dbReference type="RefSeq" id="XP_005848400.1">
    <property type="nucleotide sequence ID" value="XM_005848338.1"/>
</dbReference>
<dbReference type="AlphaFoldDB" id="E1ZCT5"/>
<evidence type="ECO:0000259" key="5">
    <source>
        <dbReference type="PROSITE" id="PS50240"/>
    </source>
</evidence>
<feature type="region of interest" description="Disordered" evidence="3">
    <location>
        <begin position="34"/>
        <end position="55"/>
    </location>
</feature>
<reference evidence="6 7" key="1">
    <citation type="journal article" date="2010" name="Plant Cell">
        <title>The Chlorella variabilis NC64A genome reveals adaptation to photosymbiosis, coevolution with viruses, and cryptic sex.</title>
        <authorList>
            <person name="Blanc G."/>
            <person name="Duncan G."/>
            <person name="Agarkova I."/>
            <person name="Borodovsky M."/>
            <person name="Gurnon J."/>
            <person name="Kuo A."/>
            <person name="Lindquist E."/>
            <person name="Lucas S."/>
            <person name="Pangilinan J."/>
            <person name="Polle J."/>
            <person name="Salamov A."/>
            <person name="Terry A."/>
            <person name="Yamada T."/>
            <person name="Dunigan D.D."/>
            <person name="Grigoriev I.V."/>
            <person name="Claverie J.M."/>
            <person name="Van Etten J.L."/>
        </authorList>
    </citation>
    <scope>NUCLEOTIDE SEQUENCE [LARGE SCALE GENOMIC DNA]</scope>
    <source>
        <strain evidence="6 7">NC64A</strain>
    </source>
</reference>
<evidence type="ECO:0000256" key="4">
    <source>
        <dbReference type="SAM" id="SignalP"/>
    </source>
</evidence>
<feature type="chain" id="PRO_5003155831" description="Peptidase S1 domain-containing protein" evidence="4">
    <location>
        <begin position="22"/>
        <end position="307"/>
    </location>
</feature>
<dbReference type="InParanoid" id="E1ZCT5"/>
<dbReference type="InterPro" id="IPR050430">
    <property type="entry name" value="Peptidase_S1"/>
</dbReference>
<dbReference type="GO" id="GO:0006508">
    <property type="term" value="P:proteolysis"/>
    <property type="evidence" value="ECO:0007669"/>
    <property type="project" value="InterPro"/>
</dbReference>
<dbReference type="SMART" id="SM00020">
    <property type="entry name" value="Tryp_SPc"/>
    <property type="match status" value="1"/>
</dbReference>
<comment type="similarity">
    <text evidence="1">Belongs to the peptidase S1 family.</text>
</comment>
<organism evidence="7">
    <name type="scientific">Chlorella variabilis</name>
    <name type="common">Green alga</name>
    <dbReference type="NCBI Taxonomy" id="554065"/>
    <lineage>
        <taxon>Eukaryota</taxon>
        <taxon>Viridiplantae</taxon>
        <taxon>Chlorophyta</taxon>
        <taxon>core chlorophytes</taxon>
        <taxon>Trebouxiophyceae</taxon>
        <taxon>Chlorellales</taxon>
        <taxon>Chlorellaceae</taxon>
        <taxon>Chlorella clade</taxon>
        <taxon>Chlorella</taxon>
    </lineage>
</organism>
<accession>E1ZCT5</accession>
<dbReference type="STRING" id="554065.E1ZCT5"/>
<dbReference type="InterPro" id="IPR001254">
    <property type="entry name" value="Trypsin_dom"/>
</dbReference>
<dbReference type="KEGG" id="cvr:CHLNCDRAFT_144691"/>
<gene>
    <name evidence="6" type="ORF">CHLNCDRAFT_144691</name>
</gene>
<sequence>MRIHAWAALLALLALLQATCGRELLAEDGVTIAHHTPRNPNAKRDSKRRSPGGLARGEQFCQGTLISPDVVLTAASCFFTNDTTISPGGIFPQVRVGGYGQDGGRNGSAAATALAYHKRYNWRQGQPSHDIALLKLDRRFPGVTPLRLAPSSKFTSLKADTQLSVLRWGPAAQGRSPASPSLLWSTLKLDSRTCAFQWPDLDWGSGDIMCARPYGHGKNSCRPEDGGGPVFLEGGDASEDVQVGIISERGCDKLKPSERGRLQLGAARNWIHAAAEVLRTRRTFTGADPFWIYFKDQWANWLEGGDH</sequence>
<feature type="domain" description="Peptidase S1" evidence="5">
    <location>
        <begin position="24"/>
        <end position="276"/>
    </location>
</feature>
<proteinExistence type="inferred from homology"/>
<dbReference type="InterPro" id="IPR043504">
    <property type="entry name" value="Peptidase_S1_PA_chymotrypsin"/>
</dbReference>
<dbReference type="EMBL" id="GL433842">
    <property type="protein sequence ID" value="EFN56298.1"/>
    <property type="molecule type" value="Genomic_DNA"/>
</dbReference>
<dbReference type="SUPFAM" id="SSF50494">
    <property type="entry name" value="Trypsin-like serine proteases"/>
    <property type="match status" value="1"/>
</dbReference>
<keyword evidence="2" id="KW-1015">Disulfide bond</keyword>
<protein>
    <recommendedName>
        <fullName evidence="5">Peptidase S1 domain-containing protein</fullName>
    </recommendedName>
</protein>
<dbReference type="PROSITE" id="PS50240">
    <property type="entry name" value="TRYPSIN_DOM"/>
    <property type="match status" value="1"/>
</dbReference>
<dbReference type="GO" id="GO:0004252">
    <property type="term" value="F:serine-type endopeptidase activity"/>
    <property type="evidence" value="ECO:0007669"/>
    <property type="project" value="InterPro"/>
</dbReference>
<evidence type="ECO:0000256" key="1">
    <source>
        <dbReference type="ARBA" id="ARBA00007664"/>
    </source>
</evidence>
<dbReference type="GeneID" id="17355595"/>
<name>E1ZCT5_CHLVA</name>
<dbReference type="InterPro" id="IPR001314">
    <property type="entry name" value="Peptidase_S1A"/>
</dbReference>